<organism evidence="2 3">
    <name type="scientific">Allorhizobium taibaishanense</name>
    <dbReference type="NCBI Taxonomy" id="887144"/>
    <lineage>
        <taxon>Bacteria</taxon>
        <taxon>Pseudomonadati</taxon>
        <taxon>Pseudomonadota</taxon>
        <taxon>Alphaproteobacteria</taxon>
        <taxon>Hyphomicrobiales</taxon>
        <taxon>Rhizobiaceae</taxon>
        <taxon>Rhizobium/Agrobacterium group</taxon>
        <taxon>Allorhizobium</taxon>
    </lineage>
</organism>
<protein>
    <submittedName>
        <fullName evidence="2">Uncharacterized protein</fullName>
    </submittedName>
</protein>
<feature type="coiled-coil region" evidence="1">
    <location>
        <begin position="21"/>
        <end position="62"/>
    </location>
</feature>
<dbReference type="Proteomes" id="UP000185598">
    <property type="component" value="Unassembled WGS sequence"/>
</dbReference>
<dbReference type="AlphaFoldDB" id="A0A1Q9A100"/>
<dbReference type="EMBL" id="MKIN01000024">
    <property type="protein sequence ID" value="OLP48157.1"/>
    <property type="molecule type" value="Genomic_DNA"/>
</dbReference>
<evidence type="ECO:0000313" key="3">
    <source>
        <dbReference type="Proteomes" id="UP000185598"/>
    </source>
</evidence>
<keyword evidence="1" id="KW-0175">Coiled coil</keyword>
<evidence type="ECO:0000313" key="2">
    <source>
        <dbReference type="EMBL" id="OLP48157.1"/>
    </source>
</evidence>
<name>A0A1Q9A100_9HYPH</name>
<gene>
    <name evidence="2" type="ORF">BJF91_08380</name>
</gene>
<proteinExistence type="predicted"/>
<reference evidence="2 3" key="1">
    <citation type="submission" date="2016-09" db="EMBL/GenBank/DDBJ databases">
        <title>Rhizobium oryziradicis sp. nov., isolated from the root of rice.</title>
        <authorList>
            <person name="Zhao J."/>
            <person name="Zhang X."/>
        </authorList>
    </citation>
    <scope>NUCLEOTIDE SEQUENCE [LARGE SCALE GENOMIC DNA]</scope>
    <source>
        <strain evidence="2 3">14971</strain>
    </source>
</reference>
<comment type="caution">
    <text evidence="2">The sequence shown here is derived from an EMBL/GenBank/DDBJ whole genome shotgun (WGS) entry which is preliminary data.</text>
</comment>
<keyword evidence="3" id="KW-1185">Reference proteome</keyword>
<sequence>MSSIPTKRLFMTMNIHPDVAYRELSAQAEFLKQRNLALAQTLAEITAERDQLQAELKALTATNEHEAPDDVTQ</sequence>
<accession>A0A1Q9A100</accession>
<dbReference type="STRING" id="887144.BJF91_08380"/>
<evidence type="ECO:0000256" key="1">
    <source>
        <dbReference type="SAM" id="Coils"/>
    </source>
</evidence>